<reference evidence="2" key="1">
    <citation type="submission" date="2015-04" db="EMBL/GenBank/DDBJ databases">
        <authorList>
            <person name="Mushtaq Mamoona"/>
        </authorList>
    </citation>
    <scope>NUCLEOTIDE SEQUENCE [LARGE SCALE GENOMIC DNA]</scope>
    <source>
        <strain evidence="2">AN4859/03</strain>
    </source>
</reference>
<organism evidence="1 2">
    <name type="scientific">Brachyspira suanatina</name>
    <dbReference type="NCBI Taxonomy" id="381802"/>
    <lineage>
        <taxon>Bacteria</taxon>
        <taxon>Pseudomonadati</taxon>
        <taxon>Spirochaetota</taxon>
        <taxon>Spirochaetia</taxon>
        <taxon>Brachyspirales</taxon>
        <taxon>Brachyspiraceae</taxon>
        <taxon>Brachyspira</taxon>
    </lineage>
</organism>
<dbReference type="EMBL" id="CVLB01000001">
    <property type="protein sequence ID" value="CRF32632.1"/>
    <property type="molecule type" value="Genomic_DNA"/>
</dbReference>
<evidence type="ECO:0000313" key="1">
    <source>
        <dbReference type="EMBL" id="CRF32632.1"/>
    </source>
</evidence>
<proteinExistence type="predicted"/>
<keyword evidence="2" id="KW-1185">Reference proteome</keyword>
<name>A0A0G4K6F4_9SPIR</name>
<evidence type="ECO:0000313" key="2">
    <source>
        <dbReference type="Proteomes" id="UP000043763"/>
    </source>
</evidence>
<accession>A0A0G4K6F4</accession>
<protein>
    <submittedName>
        <fullName evidence="1">Uncharacterized protein</fullName>
    </submittedName>
</protein>
<dbReference type="AlphaFoldDB" id="A0A0G4K6F4"/>
<dbReference type="Proteomes" id="UP000043763">
    <property type="component" value="Unassembled WGS sequence"/>
</dbReference>
<sequence length="152" mass="18214">MDVVNEYISGYNWDRPLAFIDNNRFVLACDNTNFNDEDFIYNQLRLYNIDDIKIDDSDNSKYRYLESYNSININLFSLDENHEVHGKLYFYKDNLIAFDFNKDYINIKSYNIKYESAKNIISIKNSNCFFNDDFGIIYYIDNDTIKEIDVNI</sequence>
<gene>
    <name evidence="1" type="ORF">BRSU_0922</name>
</gene>
<dbReference type="RefSeq" id="WP_245158051.1">
    <property type="nucleotide sequence ID" value="NZ_CVLB01000001.1"/>
</dbReference>